<evidence type="ECO:0000256" key="7">
    <source>
        <dbReference type="SAM" id="Phobius"/>
    </source>
</evidence>
<feature type="domain" description="HAMP" evidence="8">
    <location>
        <begin position="316"/>
        <end position="368"/>
    </location>
</feature>
<keyword evidence="7" id="KW-1133">Transmembrane helix</keyword>
<feature type="transmembrane region" description="Helical" evidence="7">
    <location>
        <begin position="12"/>
        <end position="35"/>
    </location>
</feature>
<evidence type="ECO:0000256" key="4">
    <source>
        <dbReference type="ARBA" id="ARBA00022679"/>
    </source>
</evidence>
<keyword evidence="9" id="KW-0418">Kinase</keyword>
<feature type="transmembrane region" description="Helical" evidence="7">
    <location>
        <begin position="295"/>
        <end position="315"/>
    </location>
</feature>
<dbReference type="OrthoDB" id="2062925at2"/>
<reference evidence="9 10" key="1">
    <citation type="submission" date="2018-07" db="EMBL/GenBank/DDBJ databases">
        <title>Genomic Encyclopedia of Type Strains, Phase III (KMG-III): the genomes of soil and plant-associated and newly described type strains.</title>
        <authorList>
            <person name="Whitman W."/>
        </authorList>
    </citation>
    <scope>NUCLEOTIDE SEQUENCE [LARGE SCALE GENOMIC DNA]</scope>
    <source>
        <strain evidence="9 10">CECT 8236</strain>
    </source>
</reference>
<dbReference type="PROSITE" id="PS50885">
    <property type="entry name" value="HAMP"/>
    <property type="match status" value="1"/>
</dbReference>
<dbReference type="InterPro" id="IPR010559">
    <property type="entry name" value="Sig_transdc_His_kin_internal"/>
</dbReference>
<dbReference type="RefSeq" id="WP_115994477.1">
    <property type="nucleotide sequence ID" value="NZ_QRDY01000014.1"/>
</dbReference>
<evidence type="ECO:0000259" key="8">
    <source>
        <dbReference type="PROSITE" id="PS50885"/>
    </source>
</evidence>
<dbReference type="GO" id="GO:0000155">
    <property type="term" value="F:phosphorelay sensor kinase activity"/>
    <property type="evidence" value="ECO:0007669"/>
    <property type="project" value="InterPro"/>
</dbReference>
<dbReference type="EMBL" id="QRDY01000014">
    <property type="protein sequence ID" value="RED56258.1"/>
    <property type="molecule type" value="Genomic_DNA"/>
</dbReference>
<dbReference type="Pfam" id="PF00672">
    <property type="entry name" value="HAMP"/>
    <property type="match status" value="1"/>
</dbReference>
<feature type="coiled-coil region" evidence="6">
    <location>
        <begin position="353"/>
        <end position="388"/>
    </location>
</feature>
<keyword evidence="3" id="KW-0597">Phosphoprotein</keyword>
<name>A0A3D9I3B1_9BACL</name>
<keyword evidence="10" id="KW-1185">Reference proteome</keyword>
<organism evidence="9 10">
    <name type="scientific">Cohnella lupini</name>
    <dbReference type="NCBI Taxonomy" id="1294267"/>
    <lineage>
        <taxon>Bacteria</taxon>
        <taxon>Bacillati</taxon>
        <taxon>Bacillota</taxon>
        <taxon>Bacilli</taxon>
        <taxon>Bacillales</taxon>
        <taxon>Paenibacillaceae</taxon>
        <taxon>Cohnella</taxon>
    </lineage>
</organism>
<sequence>MNDTGVFWKHSIFTRLIVTFLVSMVPIFVLGIWMYKWSSQQMSEEIFKSMKLQVEYYMDSLDHDIQRIQKLQFDMTQDEDLNQIANASQYLDNFEKTKAILRIHQRLSSIKNSSGYIQDARVLIPSLNWSINADGHSRGVYSDILGDEFDELRVLKSDSASQLVQWKDRLLLLAGFPNYAQGGKPPLFIIEIELSKTALKSALLQLDGYKDSGFMMRQPSQRFVLENVNDEVLRDRLVERLNVAAQESRNGSIKLELHGQPYLIVYTKSDYTGITLSYFLPQEGILKSLKSLVTWNWIFLFIAIMITAVYSFSLYRLIKRPLVKLIGSFRMVESGNLQIRIDYAHRDEFGYLYRRYNAMVEKLQNLIEQVYEQKILSQKAELKQLQTQINPHFLYNSYFLLHRIIKKEDYANALRFSKEIGRYFQFVTRNAADTVTLDKEVEHARIYAEIQAMRFAGRIAVEFADFPGGLAHLEVPRLILQPIIENAFEHGLENKQENGLLAVRFEPIAGGIVVTVEDNGEELSESDLDNLLPSIQRDNDYSEVTGLSNIHRRVRLFCGEGSGLAVSRAEIGGLKVRLTIIAAEAGASEHV</sequence>
<dbReference type="SUPFAM" id="SSF158472">
    <property type="entry name" value="HAMP domain-like"/>
    <property type="match status" value="1"/>
</dbReference>
<evidence type="ECO:0000313" key="9">
    <source>
        <dbReference type="EMBL" id="RED56258.1"/>
    </source>
</evidence>
<keyword evidence="6" id="KW-0175">Coiled coil</keyword>
<proteinExistence type="predicted"/>
<dbReference type="GO" id="GO:0005886">
    <property type="term" value="C:plasma membrane"/>
    <property type="evidence" value="ECO:0007669"/>
    <property type="project" value="UniProtKB-SubCell"/>
</dbReference>
<keyword evidence="5 7" id="KW-0472">Membrane</keyword>
<dbReference type="AlphaFoldDB" id="A0A3D9I3B1"/>
<protein>
    <submittedName>
        <fullName evidence="9">Two-component system sensor histidine kinase YesM</fullName>
    </submittedName>
</protein>
<dbReference type="InterPro" id="IPR036890">
    <property type="entry name" value="HATPase_C_sf"/>
</dbReference>
<dbReference type="Pfam" id="PF06580">
    <property type="entry name" value="His_kinase"/>
    <property type="match status" value="1"/>
</dbReference>
<dbReference type="PANTHER" id="PTHR34220:SF7">
    <property type="entry name" value="SENSOR HISTIDINE KINASE YPDA"/>
    <property type="match status" value="1"/>
</dbReference>
<dbReference type="PANTHER" id="PTHR34220">
    <property type="entry name" value="SENSOR HISTIDINE KINASE YPDA"/>
    <property type="match status" value="1"/>
</dbReference>
<dbReference type="CDD" id="cd06225">
    <property type="entry name" value="HAMP"/>
    <property type="match status" value="1"/>
</dbReference>
<keyword evidence="7" id="KW-0812">Transmembrane</keyword>
<evidence type="ECO:0000313" key="10">
    <source>
        <dbReference type="Proteomes" id="UP000256869"/>
    </source>
</evidence>
<gene>
    <name evidence="9" type="ORF">DFP95_11432</name>
</gene>
<dbReference type="InterPro" id="IPR003660">
    <property type="entry name" value="HAMP_dom"/>
</dbReference>
<dbReference type="Proteomes" id="UP000256869">
    <property type="component" value="Unassembled WGS sequence"/>
</dbReference>
<evidence type="ECO:0000256" key="1">
    <source>
        <dbReference type="ARBA" id="ARBA00004651"/>
    </source>
</evidence>
<dbReference type="InterPro" id="IPR050640">
    <property type="entry name" value="Bact_2-comp_sensor_kinase"/>
</dbReference>
<accession>A0A3D9I3B1</accession>
<dbReference type="SMART" id="SM00304">
    <property type="entry name" value="HAMP"/>
    <property type="match status" value="1"/>
</dbReference>
<evidence type="ECO:0000256" key="3">
    <source>
        <dbReference type="ARBA" id="ARBA00022553"/>
    </source>
</evidence>
<dbReference type="SUPFAM" id="SSF55874">
    <property type="entry name" value="ATPase domain of HSP90 chaperone/DNA topoisomerase II/histidine kinase"/>
    <property type="match status" value="1"/>
</dbReference>
<evidence type="ECO:0000256" key="6">
    <source>
        <dbReference type="SAM" id="Coils"/>
    </source>
</evidence>
<keyword evidence="2" id="KW-1003">Cell membrane</keyword>
<evidence type="ECO:0000256" key="5">
    <source>
        <dbReference type="ARBA" id="ARBA00023136"/>
    </source>
</evidence>
<comment type="caution">
    <text evidence="9">The sequence shown here is derived from an EMBL/GenBank/DDBJ whole genome shotgun (WGS) entry which is preliminary data.</text>
</comment>
<dbReference type="Gene3D" id="6.10.340.10">
    <property type="match status" value="1"/>
</dbReference>
<keyword evidence="4" id="KW-0808">Transferase</keyword>
<dbReference type="Gene3D" id="3.30.565.10">
    <property type="entry name" value="Histidine kinase-like ATPase, C-terminal domain"/>
    <property type="match status" value="1"/>
</dbReference>
<comment type="subcellular location">
    <subcellularLocation>
        <location evidence="1">Cell membrane</location>
        <topology evidence="1">Multi-pass membrane protein</topology>
    </subcellularLocation>
</comment>
<evidence type="ECO:0000256" key="2">
    <source>
        <dbReference type="ARBA" id="ARBA00022475"/>
    </source>
</evidence>